<dbReference type="Gene3D" id="3.40.50.1000">
    <property type="entry name" value="HAD superfamily/HAD-like"/>
    <property type="match status" value="1"/>
</dbReference>
<dbReference type="GO" id="GO:0016787">
    <property type="term" value="F:hydrolase activity"/>
    <property type="evidence" value="ECO:0007669"/>
    <property type="project" value="UniProtKB-KW"/>
</dbReference>
<dbReference type="NCBIfam" id="TIGR01484">
    <property type="entry name" value="HAD-SF-IIB"/>
    <property type="match status" value="1"/>
</dbReference>
<accession>A0ABT1YAI7</accession>
<reference evidence="1 2" key="1">
    <citation type="submission" date="2022-08" db="EMBL/GenBank/DDBJ databases">
        <title>Paenibacillus endoradicis sp. nov., Paenibacillus radicibacter sp. nov and Paenibacillus pararadicis sp. nov., three cold-adapted plant growth-promoting bacteria isolated from root of Larix gmelinii in Great Khingan.</title>
        <authorList>
            <person name="Xue H."/>
        </authorList>
    </citation>
    <scope>NUCLEOTIDE SEQUENCE [LARGE SCALE GENOMIC DNA]</scope>
    <source>
        <strain evidence="1 2">N5-1-1-5</strain>
    </source>
</reference>
<dbReference type="PANTHER" id="PTHR10000:SF8">
    <property type="entry name" value="HAD SUPERFAMILY HYDROLASE-LIKE, TYPE 3"/>
    <property type="match status" value="1"/>
</dbReference>
<name>A0ABT1YAI7_9BACL</name>
<dbReference type="Proteomes" id="UP001300012">
    <property type="component" value="Unassembled WGS sequence"/>
</dbReference>
<dbReference type="InterPro" id="IPR036412">
    <property type="entry name" value="HAD-like_sf"/>
</dbReference>
<keyword evidence="1" id="KW-0378">Hydrolase</keyword>
<dbReference type="Pfam" id="PF08282">
    <property type="entry name" value="Hydrolase_3"/>
    <property type="match status" value="1"/>
</dbReference>
<organism evidence="1 2">
    <name type="scientific">Paenibacillus radicis</name>
    <name type="common">ex Xue et al. 2023</name>
    <dbReference type="NCBI Taxonomy" id="2972489"/>
    <lineage>
        <taxon>Bacteria</taxon>
        <taxon>Bacillati</taxon>
        <taxon>Bacillota</taxon>
        <taxon>Bacilli</taxon>
        <taxon>Bacillales</taxon>
        <taxon>Paenibacillaceae</taxon>
        <taxon>Paenibacillus</taxon>
    </lineage>
</organism>
<dbReference type="CDD" id="cd07516">
    <property type="entry name" value="HAD_Pase"/>
    <property type="match status" value="1"/>
</dbReference>
<gene>
    <name evidence="1" type="ORF">NV381_00990</name>
</gene>
<protein>
    <submittedName>
        <fullName evidence="1">HAD family hydrolase</fullName>
    </submittedName>
</protein>
<dbReference type="InterPro" id="IPR006379">
    <property type="entry name" value="HAD-SF_hydro_IIB"/>
</dbReference>
<keyword evidence="2" id="KW-1185">Reference proteome</keyword>
<evidence type="ECO:0000313" key="2">
    <source>
        <dbReference type="Proteomes" id="UP001300012"/>
    </source>
</evidence>
<dbReference type="EMBL" id="JANQBD010000001">
    <property type="protein sequence ID" value="MCR8629765.1"/>
    <property type="molecule type" value="Genomic_DNA"/>
</dbReference>
<dbReference type="Gene3D" id="3.30.1240.10">
    <property type="match status" value="1"/>
</dbReference>
<dbReference type="SFLD" id="SFLDG01140">
    <property type="entry name" value="C2.B:_Phosphomannomutase_and_P"/>
    <property type="match status" value="1"/>
</dbReference>
<comment type="caution">
    <text evidence="1">The sequence shown here is derived from an EMBL/GenBank/DDBJ whole genome shotgun (WGS) entry which is preliminary data.</text>
</comment>
<evidence type="ECO:0000313" key="1">
    <source>
        <dbReference type="EMBL" id="MCR8629765.1"/>
    </source>
</evidence>
<dbReference type="InterPro" id="IPR023214">
    <property type="entry name" value="HAD_sf"/>
</dbReference>
<proteinExistence type="predicted"/>
<dbReference type="RefSeq" id="WP_258211382.1">
    <property type="nucleotide sequence ID" value="NZ_JANQBD010000001.1"/>
</dbReference>
<sequence>MNTIQAIVLDLDGTLLDSSRHITDRSLRAVLDCHDRGIHVIIATARPARSVRMLLPDVLLELGCIIYYNGAHTVDSVHSMEDHVLIDQAVVSEIYEAIMDTSPELMVSFEAQDSMFSNRSLSEEQKVILGFPDGGPVPIVLTREEISQLHPAKLLLTNENNIYAELERRFANRVKLISTDGNKLIQIMSAAVSKAAALEHVLRRRGVHPEQVMVFGDDYNDLEVFKLCGHPVAMGNAIAELKSIATHITETNDKDGVAVVLERLAASRHLAL</sequence>
<dbReference type="NCBIfam" id="TIGR00099">
    <property type="entry name" value="Cof-subfamily"/>
    <property type="match status" value="1"/>
</dbReference>
<dbReference type="SFLD" id="SFLDS00003">
    <property type="entry name" value="Haloacid_Dehalogenase"/>
    <property type="match status" value="1"/>
</dbReference>
<dbReference type="InterPro" id="IPR000150">
    <property type="entry name" value="Cof"/>
</dbReference>
<dbReference type="SUPFAM" id="SSF56784">
    <property type="entry name" value="HAD-like"/>
    <property type="match status" value="1"/>
</dbReference>
<dbReference type="PANTHER" id="PTHR10000">
    <property type="entry name" value="PHOSPHOSERINE PHOSPHATASE"/>
    <property type="match status" value="1"/>
</dbReference>